<dbReference type="SUPFAM" id="SSF51126">
    <property type="entry name" value="Pectin lyase-like"/>
    <property type="match status" value="1"/>
</dbReference>
<comment type="caution">
    <text evidence="1">The sequence shown here is derived from an EMBL/GenBank/DDBJ whole genome shotgun (WGS) entry which is preliminary data.</text>
</comment>
<dbReference type="Proteomes" id="UP001054252">
    <property type="component" value="Unassembled WGS sequence"/>
</dbReference>
<dbReference type="GO" id="GO:0004650">
    <property type="term" value="F:polygalacturonase activity"/>
    <property type="evidence" value="ECO:0007669"/>
    <property type="project" value="InterPro"/>
</dbReference>
<gene>
    <name evidence="1" type="ORF">SLEP1_g34210</name>
</gene>
<evidence type="ECO:0008006" key="3">
    <source>
        <dbReference type="Google" id="ProtNLM"/>
    </source>
</evidence>
<evidence type="ECO:0000313" key="2">
    <source>
        <dbReference type="Proteomes" id="UP001054252"/>
    </source>
</evidence>
<proteinExistence type="predicted"/>
<keyword evidence="2" id="KW-1185">Reference proteome</keyword>
<dbReference type="InterPro" id="IPR039279">
    <property type="entry name" value="QRT3-like"/>
</dbReference>
<dbReference type="AlphaFoldDB" id="A0AAV5KJ43"/>
<dbReference type="InterPro" id="IPR012334">
    <property type="entry name" value="Pectin_lyas_fold"/>
</dbReference>
<name>A0AAV5KJ43_9ROSI</name>
<accession>A0AAV5KJ43</accession>
<dbReference type="InterPro" id="IPR011050">
    <property type="entry name" value="Pectin_lyase_fold/virulence"/>
</dbReference>
<organism evidence="1 2">
    <name type="scientific">Rubroshorea leprosula</name>
    <dbReference type="NCBI Taxonomy" id="152421"/>
    <lineage>
        <taxon>Eukaryota</taxon>
        <taxon>Viridiplantae</taxon>
        <taxon>Streptophyta</taxon>
        <taxon>Embryophyta</taxon>
        <taxon>Tracheophyta</taxon>
        <taxon>Spermatophyta</taxon>
        <taxon>Magnoliopsida</taxon>
        <taxon>eudicotyledons</taxon>
        <taxon>Gunneridae</taxon>
        <taxon>Pentapetalae</taxon>
        <taxon>rosids</taxon>
        <taxon>malvids</taxon>
        <taxon>Malvales</taxon>
        <taxon>Dipterocarpaceae</taxon>
        <taxon>Rubroshorea</taxon>
    </lineage>
</organism>
<reference evidence="1 2" key="1">
    <citation type="journal article" date="2021" name="Commun. Biol.">
        <title>The genome of Shorea leprosula (Dipterocarpaceae) highlights the ecological relevance of drought in aseasonal tropical rainforests.</title>
        <authorList>
            <person name="Ng K.K.S."/>
            <person name="Kobayashi M.J."/>
            <person name="Fawcett J.A."/>
            <person name="Hatakeyama M."/>
            <person name="Paape T."/>
            <person name="Ng C.H."/>
            <person name="Ang C.C."/>
            <person name="Tnah L.H."/>
            <person name="Lee C.T."/>
            <person name="Nishiyama T."/>
            <person name="Sese J."/>
            <person name="O'Brien M.J."/>
            <person name="Copetti D."/>
            <person name="Mohd Noor M.I."/>
            <person name="Ong R.C."/>
            <person name="Putra M."/>
            <person name="Sireger I.Z."/>
            <person name="Indrioko S."/>
            <person name="Kosugi Y."/>
            <person name="Izuno A."/>
            <person name="Isagi Y."/>
            <person name="Lee S.L."/>
            <person name="Shimizu K.K."/>
        </authorList>
    </citation>
    <scope>NUCLEOTIDE SEQUENCE [LARGE SCALE GENOMIC DNA]</scope>
    <source>
        <strain evidence="1">214</strain>
    </source>
</reference>
<sequence length="275" mass="30126">MKKMKMRRMRSIQASCFPMVFLGRVFYLIGFGADPTGKQDSSDAFLQGLNDAFHAQNGLDLLPVVHDLGRLEIDLQSGDYKISKPFRFPPSGANVVGVLVKSNPGASSLSRMDNCYLDYISIVMEDPVQVHVTNGFFLGDANVVIKSVHCTVSGLNIVDNMFNGNPHNEILTVILDGEFWNIDQVVIDRNNVNGMSLKSTVGRLTVPGTGTKWVANFSLIFVFPNRIVNLHYSFYLKGGQTSAFTVHAVTSMSSNMVVVKSSVKVNGVVSIVVDL</sequence>
<dbReference type="PANTHER" id="PTHR33928:SF2">
    <property type="entry name" value="PECTATE LYASE SUPERFAMILY PROTEIN DOMAIN-CONTAINING PROTEIN-RELATED"/>
    <property type="match status" value="1"/>
</dbReference>
<dbReference type="EMBL" id="BPVZ01000066">
    <property type="protein sequence ID" value="GKV24624.1"/>
    <property type="molecule type" value="Genomic_DNA"/>
</dbReference>
<dbReference type="PANTHER" id="PTHR33928">
    <property type="entry name" value="POLYGALACTURONASE QRT3"/>
    <property type="match status" value="1"/>
</dbReference>
<evidence type="ECO:0000313" key="1">
    <source>
        <dbReference type="EMBL" id="GKV24624.1"/>
    </source>
</evidence>
<protein>
    <recommendedName>
        <fullName evidence="3">Polygalacturonase</fullName>
    </recommendedName>
</protein>
<dbReference type="Gene3D" id="2.160.20.10">
    <property type="entry name" value="Single-stranded right-handed beta-helix, Pectin lyase-like"/>
    <property type="match status" value="1"/>
</dbReference>